<sequence>MCINMYNIECTSITTEQQDCKKHCTRLLVEVLSIQKDNYTCHRPEYNTVFSRIYINTSVKTAVASLVSQNYVKQSLVRGISSHEIVSRHGIAICGRFLS</sequence>
<reference evidence="1" key="1">
    <citation type="submission" date="2021-05" db="EMBL/GenBank/DDBJ databases">
        <authorList>
            <person name="Alioto T."/>
            <person name="Alioto T."/>
            <person name="Gomez Garrido J."/>
        </authorList>
    </citation>
    <scope>NUCLEOTIDE SEQUENCE</scope>
</reference>
<dbReference type="EMBL" id="HBUF01115005">
    <property type="protein sequence ID" value="CAG6641023.1"/>
    <property type="molecule type" value="Transcribed_RNA"/>
</dbReference>
<protein>
    <submittedName>
        <fullName evidence="1">Uncharacterized protein</fullName>
    </submittedName>
</protein>
<evidence type="ECO:0000313" key="1">
    <source>
        <dbReference type="EMBL" id="CAG6641023.1"/>
    </source>
</evidence>
<organism evidence="1">
    <name type="scientific">Cacopsylla melanoneura</name>
    <dbReference type="NCBI Taxonomy" id="428564"/>
    <lineage>
        <taxon>Eukaryota</taxon>
        <taxon>Metazoa</taxon>
        <taxon>Ecdysozoa</taxon>
        <taxon>Arthropoda</taxon>
        <taxon>Hexapoda</taxon>
        <taxon>Insecta</taxon>
        <taxon>Pterygota</taxon>
        <taxon>Neoptera</taxon>
        <taxon>Paraneoptera</taxon>
        <taxon>Hemiptera</taxon>
        <taxon>Sternorrhyncha</taxon>
        <taxon>Psylloidea</taxon>
        <taxon>Psyllidae</taxon>
        <taxon>Psyllinae</taxon>
        <taxon>Cacopsylla</taxon>
    </lineage>
</organism>
<name>A0A8D8VZ10_9HEMI</name>
<accession>A0A8D8VZ10</accession>
<proteinExistence type="predicted"/>
<dbReference type="AlphaFoldDB" id="A0A8D8VZ10"/>